<reference evidence="2 3" key="1">
    <citation type="journal article" date="2013" name="Genome Announc.">
        <title>Complete Genome Sequence of the Probiotic Bifidobacterium thermophilum Strain RBL67.</title>
        <authorList>
            <person name="Jans C."/>
            <person name="Lacroix C."/>
            <person name="Follador R."/>
            <person name="Stevens M.J."/>
        </authorList>
    </citation>
    <scope>NUCLEOTIDE SEQUENCE [LARGE SCALE GENOMIC DNA]</scope>
    <source>
        <strain evidence="2 3">RBL67</strain>
    </source>
</reference>
<feature type="region of interest" description="Disordered" evidence="1">
    <location>
        <begin position="106"/>
        <end position="138"/>
    </location>
</feature>
<sequence length="138" mass="15922">MRLIVSPYARIRGRMQSACTRFCNHALLTHRLRCWCRDLNPGTSASDTRRKDDIFSYEIQLSQCACARLLPWYQFADATRVRRIWRVAPDGGCGLFVGDPAGNRLSQIARGKHNPPKATRHELQQRAASLRRNSDRRR</sequence>
<dbReference type="PATRIC" id="fig|1254439.12.peg.72"/>
<evidence type="ECO:0000313" key="2">
    <source>
        <dbReference type="EMBL" id="AGH40342.1"/>
    </source>
</evidence>
<dbReference type="HOGENOM" id="CLU_1851263_0_0_11"/>
<protein>
    <submittedName>
        <fullName evidence="2">Uncharacterized protein</fullName>
    </submittedName>
</protein>
<gene>
    <name evidence="2" type="ORF">D805_0075</name>
</gene>
<evidence type="ECO:0000256" key="1">
    <source>
        <dbReference type="SAM" id="MobiDB-lite"/>
    </source>
</evidence>
<organism evidence="2 3">
    <name type="scientific">Bifidobacterium thermophilum RBL67</name>
    <dbReference type="NCBI Taxonomy" id="1254439"/>
    <lineage>
        <taxon>Bacteria</taxon>
        <taxon>Bacillati</taxon>
        <taxon>Actinomycetota</taxon>
        <taxon>Actinomycetes</taxon>
        <taxon>Bifidobacteriales</taxon>
        <taxon>Bifidobacteriaceae</taxon>
        <taxon>Bifidobacterium</taxon>
    </lineage>
</organism>
<dbReference type="EMBL" id="CP004346">
    <property type="protein sequence ID" value="AGH40342.1"/>
    <property type="molecule type" value="Genomic_DNA"/>
</dbReference>
<dbReference type="AlphaFoldDB" id="M4RP30"/>
<accession>M4RP30</accession>
<dbReference type="KEGG" id="btp:D805_0075"/>
<proteinExistence type="predicted"/>
<name>M4RP30_9BIFI</name>
<dbReference type="Proteomes" id="UP000011835">
    <property type="component" value="Chromosome"/>
</dbReference>
<keyword evidence="3" id="KW-1185">Reference proteome</keyword>
<evidence type="ECO:0000313" key="3">
    <source>
        <dbReference type="Proteomes" id="UP000011835"/>
    </source>
</evidence>